<evidence type="ECO:0000313" key="8">
    <source>
        <dbReference type="EMBL" id="TQE92196.1"/>
    </source>
</evidence>
<keyword evidence="5" id="KW-0627">Porphyrin biosynthesis</keyword>
<dbReference type="AlphaFoldDB" id="A0A540V611"/>
<dbReference type="InterPro" id="IPR006367">
    <property type="entry name" value="Sirohaem_synthase_N"/>
</dbReference>
<keyword evidence="4" id="KW-0520">NAD</keyword>
<dbReference type="InterPro" id="IPR036291">
    <property type="entry name" value="NAD(P)-bd_dom_sf"/>
</dbReference>
<reference evidence="8 9" key="1">
    <citation type="submission" date="2019-06" db="EMBL/GenBank/DDBJ databases">
        <title>Genome sequence of Ureibacillus terrenus.</title>
        <authorList>
            <person name="Maclea K.S."/>
            <person name="Simoes M."/>
        </authorList>
    </citation>
    <scope>NUCLEOTIDE SEQUENCE [LARGE SCALE GENOMIC DNA]</scope>
    <source>
        <strain evidence="8 9">ATCC BAA-384</strain>
    </source>
</reference>
<dbReference type="Gene3D" id="3.40.50.720">
    <property type="entry name" value="NAD(P)-binding Rossmann-like Domain"/>
    <property type="match status" value="1"/>
</dbReference>
<dbReference type="GO" id="GO:0019354">
    <property type="term" value="P:siroheme biosynthetic process"/>
    <property type="evidence" value="ECO:0007669"/>
    <property type="project" value="UniProtKB-UniPathway"/>
</dbReference>
<sequence>MENIQNTKKGVFSMYYPMMLNIEGKNVAFIGGGRVAYQKLKGLENTKANITIISPSIIPEIEEWMKRHRAKWIQKEFEPSDIEQAHIIFAATSHAEVNREVKLHKKEHQLLLLSDNPKESDFLTPAVVRRGKLALAISTNGASPALAKKIKRDLEQQFAENFGDYVQFLEEARKMVINKIDDAEKKKGILVRLLDPIFCELTINGNIEKRDQLFMKLFAELR</sequence>
<dbReference type="InterPro" id="IPR028281">
    <property type="entry name" value="Sirohaem_synthase_central"/>
</dbReference>
<organism evidence="8 9">
    <name type="scientific">Ureibacillus terrenus</name>
    <dbReference type="NCBI Taxonomy" id="118246"/>
    <lineage>
        <taxon>Bacteria</taxon>
        <taxon>Bacillati</taxon>
        <taxon>Bacillota</taxon>
        <taxon>Bacilli</taxon>
        <taxon>Bacillales</taxon>
        <taxon>Caryophanaceae</taxon>
        <taxon>Ureibacillus</taxon>
    </lineage>
</organism>
<evidence type="ECO:0000256" key="1">
    <source>
        <dbReference type="ARBA" id="ARBA00005010"/>
    </source>
</evidence>
<dbReference type="PANTHER" id="PTHR35330:SF1">
    <property type="entry name" value="SIROHEME BIOSYNTHESIS PROTEIN MET8"/>
    <property type="match status" value="1"/>
</dbReference>
<comment type="caution">
    <text evidence="8">The sequence shown here is derived from an EMBL/GenBank/DDBJ whole genome shotgun (WGS) entry which is preliminary data.</text>
</comment>
<evidence type="ECO:0000256" key="2">
    <source>
        <dbReference type="ARBA" id="ARBA00012400"/>
    </source>
</evidence>
<dbReference type="EC" id="1.3.1.76" evidence="2"/>
<dbReference type="Pfam" id="PF14824">
    <property type="entry name" value="Sirohm_synth_M"/>
    <property type="match status" value="1"/>
</dbReference>
<dbReference type="OrthoDB" id="9773765at2"/>
<comment type="pathway">
    <text evidence="1">Porphyrin-containing compound metabolism; siroheme biosynthesis; sirohydrochlorin from precorrin-2: step 1/1.</text>
</comment>
<evidence type="ECO:0000313" key="9">
    <source>
        <dbReference type="Proteomes" id="UP000315753"/>
    </source>
</evidence>
<evidence type="ECO:0000256" key="3">
    <source>
        <dbReference type="ARBA" id="ARBA00023002"/>
    </source>
</evidence>
<name>A0A540V611_9BACL</name>
<evidence type="ECO:0000256" key="4">
    <source>
        <dbReference type="ARBA" id="ARBA00023027"/>
    </source>
</evidence>
<gene>
    <name evidence="8" type="ORF">FKZ59_00375</name>
</gene>
<dbReference type="InterPro" id="IPR028161">
    <property type="entry name" value="Met8-like"/>
</dbReference>
<evidence type="ECO:0000259" key="7">
    <source>
        <dbReference type="Pfam" id="PF14824"/>
    </source>
</evidence>
<dbReference type="SUPFAM" id="SSF75615">
    <property type="entry name" value="Siroheme synthase middle domains-like"/>
    <property type="match status" value="1"/>
</dbReference>
<dbReference type="PANTHER" id="PTHR35330">
    <property type="entry name" value="SIROHEME BIOSYNTHESIS PROTEIN MET8"/>
    <property type="match status" value="1"/>
</dbReference>
<dbReference type="GO" id="GO:0004325">
    <property type="term" value="F:ferrochelatase activity"/>
    <property type="evidence" value="ECO:0007669"/>
    <property type="project" value="InterPro"/>
</dbReference>
<dbReference type="Gene3D" id="1.10.8.610">
    <property type="entry name" value="SirC, precorrin-2 dehydrogenase, C-terminal helical domain-like"/>
    <property type="match status" value="1"/>
</dbReference>
<evidence type="ECO:0000256" key="6">
    <source>
        <dbReference type="ARBA" id="ARBA00047561"/>
    </source>
</evidence>
<comment type="catalytic activity">
    <reaction evidence="6">
        <text>precorrin-2 + NAD(+) = sirohydrochlorin + NADH + 2 H(+)</text>
        <dbReference type="Rhea" id="RHEA:15613"/>
        <dbReference type="ChEBI" id="CHEBI:15378"/>
        <dbReference type="ChEBI" id="CHEBI:57540"/>
        <dbReference type="ChEBI" id="CHEBI:57945"/>
        <dbReference type="ChEBI" id="CHEBI:58351"/>
        <dbReference type="ChEBI" id="CHEBI:58827"/>
        <dbReference type="EC" id="1.3.1.76"/>
    </reaction>
</comment>
<dbReference type="InterPro" id="IPR042518">
    <property type="entry name" value="SirC_C"/>
</dbReference>
<dbReference type="Proteomes" id="UP000315753">
    <property type="component" value="Unassembled WGS sequence"/>
</dbReference>
<evidence type="ECO:0000256" key="5">
    <source>
        <dbReference type="ARBA" id="ARBA00023244"/>
    </source>
</evidence>
<accession>A0A540V611</accession>
<dbReference type="NCBIfam" id="TIGR01470">
    <property type="entry name" value="cysG_Nterm"/>
    <property type="match status" value="1"/>
</dbReference>
<dbReference type="GO" id="GO:0043115">
    <property type="term" value="F:precorrin-2 dehydrogenase activity"/>
    <property type="evidence" value="ECO:0007669"/>
    <property type="project" value="UniProtKB-EC"/>
</dbReference>
<dbReference type="UniPathway" id="UPA00262">
    <property type="reaction ID" value="UER00222"/>
</dbReference>
<proteinExistence type="predicted"/>
<dbReference type="Pfam" id="PF13241">
    <property type="entry name" value="NAD_binding_7"/>
    <property type="match status" value="1"/>
</dbReference>
<feature type="domain" description="Siroheme synthase central" evidence="7">
    <location>
        <begin position="130"/>
        <end position="157"/>
    </location>
</feature>
<protein>
    <recommendedName>
        <fullName evidence="2">precorrin-2 dehydrogenase</fullName>
        <ecNumber evidence="2">1.3.1.76</ecNumber>
    </recommendedName>
</protein>
<keyword evidence="3" id="KW-0560">Oxidoreductase</keyword>
<dbReference type="SUPFAM" id="SSF51735">
    <property type="entry name" value="NAD(P)-binding Rossmann-fold domains"/>
    <property type="match status" value="1"/>
</dbReference>
<dbReference type="EMBL" id="VIGD01000001">
    <property type="protein sequence ID" value="TQE92196.1"/>
    <property type="molecule type" value="Genomic_DNA"/>
</dbReference>
<keyword evidence="9" id="KW-1185">Reference proteome</keyword>